<gene>
    <name evidence="1" type="ORF">FWILDA_LOCUS14771</name>
</gene>
<evidence type="ECO:0000313" key="1">
    <source>
        <dbReference type="EMBL" id="CAI2190829.1"/>
    </source>
</evidence>
<dbReference type="AlphaFoldDB" id="A0A9W4T356"/>
<dbReference type="EMBL" id="CAMKVN010006875">
    <property type="protein sequence ID" value="CAI2190829.1"/>
    <property type="molecule type" value="Genomic_DNA"/>
</dbReference>
<reference evidence="1" key="1">
    <citation type="submission" date="2022-08" db="EMBL/GenBank/DDBJ databases">
        <authorList>
            <person name="Kallberg Y."/>
            <person name="Tangrot J."/>
            <person name="Rosling A."/>
        </authorList>
    </citation>
    <scope>NUCLEOTIDE SEQUENCE</scope>
    <source>
        <strain evidence="1">Wild A</strain>
    </source>
</reference>
<organism evidence="1 2">
    <name type="scientific">Funneliformis geosporum</name>
    <dbReference type="NCBI Taxonomy" id="1117311"/>
    <lineage>
        <taxon>Eukaryota</taxon>
        <taxon>Fungi</taxon>
        <taxon>Fungi incertae sedis</taxon>
        <taxon>Mucoromycota</taxon>
        <taxon>Glomeromycotina</taxon>
        <taxon>Glomeromycetes</taxon>
        <taxon>Glomerales</taxon>
        <taxon>Glomeraceae</taxon>
        <taxon>Funneliformis</taxon>
    </lineage>
</organism>
<dbReference type="Proteomes" id="UP001153678">
    <property type="component" value="Unassembled WGS sequence"/>
</dbReference>
<name>A0A9W4T356_9GLOM</name>
<sequence length="111" mass="12719">MELSRIYLCVVSLVYYFAVVQMENVINRDKQRWQHHRLLPLNWPRRPVVLLHGNSFDTKKERAIALRRSLNNDSLNNDVISAKWPQPRRKCGETCVSIIGGVFGSIAGGVT</sequence>
<feature type="non-terminal residue" evidence="1">
    <location>
        <position position="111"/>
    </location>
</feature>
<protein>
    <submittedName>
        <fullName evidence="1">5987_t:CDS:1</fullName>
    </submittedName>
</protein>
<comment type="caution">
    <text evidence="1">The sequence shown here is derived from an EMBL/GenBank/DDBJ whole genome shotgun (WGS) entry which is preliminary data.</text>
</comment>
<keyword evidence="2" id="KW-1185">Reference proteome</keyword>
<evidence type="ECO:0000313" key="2">
    <source>
        <dbReference type="Proteomes" id="UP001153678"/>
    </source>
</evidence>
<accession>A0A9W4T356</accession>
<proteinExistence type="predicted"/>